<evidence type="ECO:0000313" key="2">
    <source>
        <dbReference type="Proteomes" id="UP000054248"/>
    </source>
</evidence>
<sequence length="147" mass="16681">MSPESAKSTANQQCRTTTFSAQLPSIFPISELPPELFALVLQFSLPWIEPMEWIWKRDECIPYIRELYELRRVSTTWRDAIDGTSSLWMLVSSSWPRDVIDAALSRSAAAPLIVHHIPPPWDFTSASSDFIGLLSPHRSRWVAAILA</sequence>
<evidence type="ECO:0008006" key="3">
    <source>
        <dbReference type="Google" id="ProtNLM"/>
    </source>
</evidence>
<accession>A0A0C3QLI1</accession>
<gene>
    <name evidence="1" type="ORF">M407DRAFT_23302</name>
</gene>
<dbReference type="Proteomes" id="UP000054248">
    <property type="component" value="Unassembled WGS sequence"/>
</dbReference>
<name>A0A0C3QLI1_9AGAM</name>
<dbReference type="OrthoDB" id="2777543at2759"/>
<reference evidence="2" key="2">
    <citation type="submission" date="2015-01" db="EMBL/GenBank/DDBJ databases">
        <title>Evolutionary Origins and Diversification of the Mycorrhizal Mutualists.</title>
        <authorList>
            <consortium name="DOE Joint Genome Institute"/>
            <consortium name="Mycorrhizal Genomics Consortium"/>
            <person name="Kohler A."/>
            <person name="Kuo A."/>
            <person name="Nagy L.G."/>
            <person name="Floudas D."/>
            <person name="Copeland A."/>
            <person name="Barry K.W."/>
            <person name="Cichocki N."/>
            <person name="Veneault-Fourrey C."/>
            <person name="LaButti K."/>
            <person name="Lindquist E.A."/>
            <person name="Lipzen A."/>
            <person name="Lundell T."/>
            <person name="Morin E."/>
            <person name="Murat C."/>
            <person name="Riley R."/>
            <person name="Ohm R."/>
            <person name="Sun H."/>
            <person name="Tunlid A."/>
            <person name="Henrissat B."/>
            <person name="Grigoriev I.V."/>
            <person name="Hibbett D.S."/>
            <person name="Martin F."/>
        </authorList>
    </citation>
    <scope>NUCLEOTIDE SEQUENCE [LARGE SCALE GENOMIC DNA]</scope>
    <source>
        <strain evidence="2">MUT 4182</strain>
    </source>
</reference>
<organism evidence="1 2">
    <name type="scientific">Tulasnella calospora MUT 4182</name>
    <dbReference type="NCBI Taxonomy" id="1051891"/>
    <lineage>
        <taxon>Eukaryota</taxon>
        <taxon>Fungi</taxon>
        <taxon>Dikarya</taxon>
        <taxon>Basidiomycota</taxon>
        <taxon>Agaricomycotina</taxon>
        <taxon>Agaricomycetes</taxon>
        <taxon>Cantharellales</taxon>
        <taxon>Tulasnellaceae</taxon>
        <taxon>Tulasnella</taxon>
    </lineage>
</organism>
<keyword evidence="2" id="KW-1185">Reference proteome</keyword>
<dbReference type="AlphaFoldDB" id="A0A0C3QLI1"/>
<protein>
    <recommendedName>
        <fullName evidence="3">F-box domain-containing protein</fullName>
    </recommendedName>
</protein>
<dbReference type="HOGENOM" id="CLU_1769461_0_0_1"/>
<proteinExistence type="predicted"/>
<evidence type="ECO:0000313" key="1">
    <source>
        <dbReference type="EMBL" id="KIO27489.1"/>
    </source>
</evidence>
<reference evidence="1 2" key="1">
    <citation type="submission" date="2014-04" db="EMBL/GenBank/DDBJ databases">
        <authorList>
            <consortium name="DOE Joint Genome Institute"/>
            <person name="Kuo A."/>
            <person name="Girlanda M."/>
            <person name="Perotto S."/>
            <person name="Kohler A."/>
            <person name="Nagy L.G."/>
            <person name="Floudas D."/>
            <person name="Copeland A."/>
            <person name="Barry K.W."/>
            <person name="Cichocki N."/>
            <person name="Veneault-Fourrey C."/>
            <person name="LaButti K."/>
            <person name="Lindquist E.A."/>
            <person name="Lipzen A."/>
            <person name="Lundell T."/>
            <person name="Morin E."/>
            <person name="Murat C."/>
            <person name="Sun H."/>
            <person name="Tunlid A."/>
            <person name="Henrissat B."/>
            <person name="Grigoriev I.V."/>
            <person name="Hibbett D.S."/>
            <person name="Martin F."/>
            <person name="Nordberg H.P."/>
            <person name="Cantor M.N."/>
            <person name="Hua S.X."/>
        </authorList>
    </citation>
    <scope>NUCLEOTIDE SEQUENCE [LARGE SCALE GENOMIC DNA]</scope>
    <source>
        <strain evidence="1 2">MUT 4182</strain>
    </source>
</reference>
<dbReference type="EMBL" id="KN823008">
    <property type="protein sequence ID" value="KIO27489.1"/>
    <property type="molecule type" value="Genomic_DNA"/>
</dbReference>